<dbReference type="InterPro" id="IPR036291">
    <property type="entry name" value="NAD(P)-bd_dom_sf"/>
</dbReference>
<keyword evidence="2" id="KW-0560">Oxidoreductase</keyword>
<dbReference type="OrthoDB" id="9797020at2"/>
<dbReference type="GO" id="GO:0048038">
    <property type="term" value="F:quinone binding"/>
    <property type="evidence" value="ECO:0007669"/>
    <property type="project" value="TreeGrafter"/>
</dbReference>
<dbReference type="GO" id="GO:0016616">
    <property type="term" value="F:oxidoreductase activity, acting on the CH-OH group of donors, NAD or NADP as acceptor"/>
    <property type="evidence" value="ECO:0007669"/>
    <property type="project" value="TreeGrafter"/>
</dbReference>
<comment type="similarity">
    <text evidence="1">Belongs to the short-chain dehydrogenases/reductases (SDR) family.</text>
</comment>
<evidence type="ECO:0000256" key="1">
    <source>
        <dbReference type="ARBA" id="ARBA00006484"/>
    </source>
</evidence>
<dbReference type="FunFam" id="3.40.50.720:FF:000084">
    <property type="entry name" value="Short-chain dehydrogenase reductase"/>
    <property type="match status" value="1"/>
</dbReference>
<protein>
    <submittedName>
        <fullName evidence="4">NAD(P)-dependent dehydrogenase, short-chain alcohol dehydrogenase family</fullName>
    </submittedName>
</protein>
<comment type="caution">
    <text evidence="4">The sequence shown here is derived from an EMBL/GenBank/DDBJ whole genome shotgun (WGS) entry which is preliminary data.</text>
</comment>
<dbReference type="PRINTS" id="PR00080">
    <property type="entry name" value="SDRFAMILY"/>
</dbReference>
<name>A0A8G2BKZ9_9PROT</name>
<evidence type="ECO:0000313" key="4">
    <source>
        <dbReference type="EMBL" id="SDG31604.1"/>
    </source>
</evidence>
<dbReference type="PRINTS" id="PR00081">
    <property type="entry name" value="GDHRDH"/>
</dbReference>
<dbReference type="NCBIfam" id="NF005559">
    <property type="entry name" value="PRK07231.1"/>
    <property type="match status" value="1"/>
</dbReference>
<dbReference type="InterPro" id="IPR020904">
    <property type="entry name" value="Sc_DH/Rdtase_CS"/>
</dbReference>
<dbReference type="RefSeq" id="WP_028795876.1">
    <property type="nucleotide sequence ID" value="NZ_FNBW01000014.1"/>
</dbReference>
<dbReference type="Proteomes" id="UP000198615">
    <property type="component" value="Unassembled WGS sequence"/>
</dbReference>
<dbReference type="GO" id="GO:0006633">
    <property type="term" value="P:fatty acid biosynthetic process"/>
    <property type="evidence" value="ECO:0007669"/>
    <property type="project" value="TreeGrafter"/>
</dbReference>
<accession>A0A8G2BKZ9</accession>
<sequence>MRLEGKVAVVTGAARGIGAAIAKRFALEGAKVVVSDADPMAGDTSVEAIKQAGGEARFIACDVSDRAQVASLMDRTIEAYGSLDIAVANAGVIHNHPFLELDDETFDRVIAVNLKGVFLTGQEAARRMVDRGIQGRIVNTASVNSVIAPTGLAAYNASKGGVAQLTKTMAMDLADYGIRVNAIGPGSVATDLFRAGILTDNEAMRRVEMRTPMRRASEPDEMAGVALFLASDDSSYVTGQVIYADGGRLAQGHVIQPKD</sequence>
<evidence type="ECO:0000259" key="3">
    <source>
        <dbReference type="SMART" id="SM00822"/>
    </source>
</evidence>
<dbReference type="AlphaFoldDB" id="A0A8G2BKZ9"/>
<keyword evidence="5" id="KW-1185">Reference proteome</keyword>
<dbReference type="Pfam" id="PF13561">
    <property type="entry name" value="adh_short_C2"/>
    <property type="match status" value="1"/>
</dbReference>
<dbReference type="PROSITE" id="PS00061">
    <property type="entry name" value="ADH_SHORT"/>
    <property type="match status" value="1"/>
</dbReference>
<gene>
    <name evidence="4" type="ORF">SAMN05660686_04007</name>
</gene>
<dbReference type="PANTHER" id="PTHR42760:SF133">
    <property type="entry name" value="3-OXOACYL-[ACYL-CARRIER-PROTEIN] REDUCTASE"/>
    <property type="match status" value="1"/>
</dbReference>
<dbReference type="Gene3D" id="3.40.50.720">
    <property type="entry name" value="NAD(P)-binding Rossmann-like Domain"/>
    <property type="match status" value="1"/>
</dbReference>
<proteinExistence type="inferred from homology"/>
<evidence type="ECO:0000313" key="5">
    <source>
        <dbReference type="Proteomes" id="UP000198615"/>
    </source>
</evidence>
<dbReference type="EMBL" id="FNBW01000014">
    <property type="protein sequence ID" value="SDG31604.1"/>
    <property type="molecule type" value="Genomic_DNA"/>
</dbReference>
<dbReference type="InterPro" id="IPR057326">
    <property type="entry name" value="KR_dom"/>
</dbReference>
<feature type="domain" description="Ketoreductase" evidence="3">
    <location>
        <begin position="6"/>
        <end position="186"/>
    </location>
</feature>
<evidence type="ECO:0000256" key="2">
    <source>
        <dbReference type="ARBA" id="ARBA00023002"/>
    </source>
</evidence>
<organism evidence="4 5">
    <name type="scientific">Thalassobaculum litoreum DSM 18839</name>
    <dbReference type="NCBI Taxonomy" id="1123362"/>
    <lineage>
        <taxon>Bacteria</taxon>
        <taxon>Pseudomonadati</taxon>
        <taxon>Pseudomonadota</taxon>
        <taxon>Alphaproteobacteria</taxon>
        <taxon>Rhodospirillales</taxon>
        <taxon>Thalassobaculaceae</taxon>
        <taxon>Thalassobaculum</taxon>
    </lineage>
</organism>
<dbReference type="PANTHER" id="PTHR42760">
    <property type="entry name" value="SHORT-CHAIN DEHYDROGENASES/REDUCTASES FAMILY MEMBER"/>
    <property type="match status" value="1"/>
</dbReference>
<dbReference type="SMART" id="SM00822">
    <property type="entry name" value="PKS_KR"/>
    <property type="match status" value="1"/>
</dbReference>
<dbReference type="SUPFAM" id="SSF51735">
    <property type="entry name" value="NAD(P)-binding Rossmann-fold domains"/>
    <property type="match status" value="1"/>
</dbReference>
<reference evidence="4 5" key="1">
    <citation type="submission" date="2016-10" db="EMBL/GenBank/DDBJ databases">
        <authorList>
            <person name="Varghese N."/>
            <person name="Submissions S."/>
        </authorList>
    </citation>
    <scope>NUCLEOTIDE SEQUENCE [LARGE SCALE GENOMIC DNA]</scope>
    <source>
        <strain evidence="4 5">DSM 18839</strain>
    </source>
</reference>
<dbReference type="InterPro" id="IPR002347">
    <property type="entry name" value="SDR_fam"/>
</dbReference>